<reference evidence="2 3" key="1">
    <citation type="submission" date="2021-01" db="EMBL/GenBank/DDBJ databases">
        <title>Draft Genome Sequence and Polyhydroxyalkanoate Biosynthetic Potential of Jeongeupia naejangsanensis Type Strain DSM 24253.</title>
        <authorList>
            <person name="Turrini P."/>
            <person name="Artuso I."/>
            <person name="Lugli G.A."/>
            <person name="Frangipani E."/>
            <person name="Ventura M."/>
            <person name="Visca P."/>
        </authorList>
    </citation>
    <scope>NUCLEOTIDE SEQUENCE [LARGE SCALE GENOMIC DNA]</scope>
    <source>
        <strain evidence="2 3">DSM 24253</strain>
    </source>
</reference>
<organism evidence="2 3">
    <name type="scientific">Jeongeupia naejangsanensis</name>
    <dbReference type="NCBI Taxonomy" id="613195"/>
    <lineage>
        <taxon>Bacteria</taxon>
        <taxon>Pseudomonadati</taxon>
        <taxon>Pseudomonadota</taxon>
        <taxon>Betaproteobacteria</taxon>
        <taxon>Neisseriales</taxon>
        <taxon>Chitinibacteraceae</taxon>
        <taxon>Jeongeupia</taxon>
    </lineage>
</organism>
<dbReference type="RefSeq" id="WP_203538808.1">
    <property type="nucleotide sequence ID" value="NZ_JAESND010000005.1"/>
</dbReference>
<feature type="signal peptide" evidence="1">
    <location>
        <begin position="1"/>
        <end position="20"/>
    </location>
</feature>
<gene>
    <name evidence="2" type="ORF">JMJ54_12060</name>
</gene>
<keyword evidence="3" id="KW-1185">Reference proteome</keyword>
<evidence type="ECO:0000256" key="1">
    <source>
        <dbReference type="SAM" id="SignalP"/>
    </source>
</evidence>
<name>A0ABS2BLS2_9NEIS</name>
<feature type="chain" id="PRO_5046816508" description="DUF1499 domain-containing protein" evidence="1">
    <location>
        <begin position="21"/>
        <end position="134"/>
    </location>
</feature>
<protein>
    <recommendedName>
        <fullName evidence="4">DUF1499 domain-containing protein</fullName>
    </recommendedName>
</protein>
<dbReference type="EMBL" id="JAESND010000005">
    <property type="protein sequence ID" value="MBM3116567.1"/>
    <property type="molecule type" value="Genomic_DNA"/>
</dbReference>
<proteinExistence type="predicted"/>
<dbReference type="Proteomes" id="UP000809431">
    <property type="component" value="Unassembled WGS sequence"/>
</dbReference>
<evidence type="ECO:0008006" key="4">
    <source>
        <dbReference type="Google" id="ProtNLM"/>
    </source>
</evidence>
<comment type="caution">
    <text evidence="2">The sequence shown here is derived from an EMBL/GenBank/DDBJ whole genome shotgun (WGS) entry which is preliminary data.</text>
</comment>
<keyword evidence="1" id="KW-0732">Signal</keyword>
<evidence type="ECO:0000313" key="3">
    <source>
        <dbReference type="Proteomes" id="UP000809431"/>
    </source>
</evidence>
<evidence type="ECO:0000313" key="2">
    <source>
        <dbReference type="EMBL" id="MBM3116567.1"/>
    </source>
</evidence>
<sequence>MKKILCALGLVIGLAAPAWADVLREPPKIEFTAPASAETVKTAIITAATKRKWQATEVSPGQIDASITVRSRHMVKVAISYDDHGVAIRYLDSADMDYQPAEGRTYIHGNYMKWTETLANDIRKQLDASRIAVN</sequence>
<accession>A0ABS2BLS2</accession>